<comment type="caution">
    <text evidence="1">The sequence shown here is derived from an EMBL/GenBank/DDBJ whole genome shotgun (WGS) entry which is preliminary data.</text>
</comment>
<dbReference type="Proteomes" id="UP000248214">
    <property type="component" value="Unassembled WGS sequence"/>
</dbReference>
<dbReference type="InterPro" id="IPR021415">
    <property type="entry name" value="SAV0927-like"/>
</dbReference>
<dbReference type="EMBL" id="PDOD01000002">
    <property type="protein sequence ID" value="PYZ93292.1"/>
    <property type="molecule type" value="Genomic_DNA"/>
</dbReference>
<organism evidence="1 2">
    <name type="scientific">Salipaludibacillus keqinensis</name>
    <dbReference type="NCBI Taxonomy" id="2045207"/>
    <lineage>
        <taxon>Bacteria</taxon>
        <taxon>Bacillati</taxon>
        <taxon>Bacillota</taxon>
        <taxon>Bacilli</taxon>
        <taxon>Bacillales</taxon>
        <taxon>Bacillaceae</taxon>
    </lineage>
</organism>
<dbReference type="OrthoDB" id="2353476at2"/>
<evidence type="ECO:0000313" key="1">
    <source>
        <dbReference type="EMBL" id="PYZ93292.1"/>
    </source>
</evidence>
<sequence length="98" mass="11541">MELYERLYDETERVNVQFVGMTTEQSRYDFGIVYTNLFFGKPLITCMQSGRSVLLSREDLEDVDYLKKVFRVNNEQDAEALCEFFKSALPTTVLENQY</sequence>
<gene>
    <name evidence="1" type="ORF">CR194_08850</name>
</gene>
<name>A0A323TD48_9BACI</name>
<keyword evidence="2" id="KW-1185">Reference proteome</keyword>
<proteinExistence type="predicted"/>
<accession>A0A323TD48</accession>
<evidence type="ECO:0008006" key="3">
    <source>
        <dbReference type="Google" id="ProtNLM"/>
    </source>
</evidence>
<reference evidence="1 2" key="1">
    <citation type="submission" date="2017-10" db="EMBL/GenBank/DDBJ databases">
        <title>Bacillus sp. nov., a halophilic bacterium isolated from a Keqin Lake.</title>
        <authorList>
            <person name="Wang H."/>
        </authorList>
    </citation>
    <scope>NUCLEOTIDE SEQUENCE [LARGE SCALE GENOMIC DNA]</scope>
    <source>
        <strain evidence="1 2">KQ-12</strain>
    </source>
</reference>
<dbReference type="RefSeq" id="WP_110609323.1">
    <property type="nucleotide sequence ID" value="NZ_PDOD01000002.1"/>
</dbReference>
<evidence type="ECO:0000313" key="2">
    <source>
        <dbReference type="Proteomes" id="UP000248214"/>
    </source>
</evidence>
<dbReference type="Pfam" id="PF11256">
    <property type="entry name" value="SAV0927-like"/>
    <property type="match status" value="1"/>
</dbReference>
<dbReference type="AlphaFoldDB" id="A0A323TD48"/>
<protein>
    <recommendedName>
        <fullName evidence="3">DUF3055 domain-containing protein</fullName>
    </recommendedName>
</protein>